<dbReference type="EC" id="3.4.16.4" evidence="6"/>
<dbReference type="EC" id="2.4.99.28" evidence="25"/>
<feature type="region of interest" description="Disordered" evidence="28">
    <location>
        <begin position="800"/>
        <end position="834"/>
    </location>
</feature>
<dbReference type="SUPFAM" id="SSF56601">
    <property type="entry name" value="beta-lactamase/transpeptidase-like"/>
    <property type="match status" value="1"/>
</dbReference>
<evidence type="ECO:0000313" key="32">
    <source>
        <dbReference type="EMBL" id="PUE03127.1"/>
    </source>
</evidence>
<keyword evidence="11" id="KW-0645">Protease</keyword>
<dbReference type="InterPro" id="IPR031376">
    <property type="entry name" value="PCB_OB"/>
</dbReference>
<dbReference type="FunFam" id="1.10.3810.10:FF:000003">
    <property type="entry name" value="Penicillin-binding protein 1a"/>
    <property type="match status" value="1"/>
</dbReference>
<comment type="pathway">
    <text evidence="3">Cell wall biogenesis; peptidoglycan biosynthesis.</text>
</comment>
<dbReference type="InterPro" id="IPR012338">
    <property type="entry name" value="Beta-lactam/transpept-like"/>
</dbReference>
<evidence type="ECO:0000256" key="8">
    <source>
        <dbReference type="ARBA" id="ARBA00022475"/>
    </source>
</evidence>
<evidence type="ECO:0000256" key="4">
    <source>
        <dbReference type="ARBA" id="ARBA00007090"/>
    </source>
</evidence>
<dbReference type="SUPFAM" id="SSF53955">
    <property type="entry name" value="Lysozyme-like"/>
    <property type="match status" value="1"/>
</dbReference>
<dbReference type="EMBL" id="PQCO01000166">
    <property type="protein sequence ID" value="PUE03127.1"/>
    <property type="molecule type" value="Genomic_DNA"/>
</dbReference>
<dbReference type="PANTHER" id="PTHR32282:SF27">
    <property type="entry name" value="PENICILLIN-BINDING PROTEIN 1A"/>
    <property type="match status" value="1"/>
</dbReference>
<keyword evidence="10" id="KW-0121">Carboxypeptidase</keyword>
<dbReference type="GO" id="GO:0008360">
    <property type="term" value="P:regulation of cell shape"/>
    <property type="evidence" value="ECO:0007669"/>
    <property type="project" value="UniProtKB-KW"/>
</dbReference>
<evidence type="ECO:0000256" key="28">
    <source>
        <dbReference type="SAM" id="MobiDB-lite"/>
    </source>
</evidence>
<comment type="subcellular location">
    <subcellularLocation>
        <location evidence="2">Cell inner membrane</location>
        <topology evidence="2">Single-pass type II membrane protein</topology>
    </subcellularLocation>
</comment>
<evidence type="ECO:0000256" key="18">
    <source>
        <dbReference type="ARBA" id="ARBA00022984"/>
    </source>
</evidence>
<evidence type="ECO:0000313" key="33">
    <source>
        <dbReference type="Proteomes" id="UP000250928"/>
    </source>
</evidence>
<evidence type="ECO:0000256" key="2">
    <source>
        <dbReference type="ARBA" id="ARBA00004249"/>
    </source>
</evidence>
<keyword evidence="9" id="KW-0997">Cell inner membrane</keyword>
<dbReference type="InterPro" id="IPR036950">
    <property type="entry name" value="PBP_transglycosylase"/>
</dbReference>
<evidence type="ECO:0000256" key="1">
    <source>
        <dbReference type="ARBA" id="ARBA00002624"/>
    </source>
</evidence>
<evidence type="ECO:0000256" key="9">
    <source>
        <dbReference type="ARBA" id="ARBA00022519"/>
    </source>
</evidence>
<comment type="pathway">
    <text evidence="27">Glycan biosynthesis.</text>
</comment>
<keyword evidence="18" id="KW-0573">Peptidoglycan synthesis</keyword>
<gene>
    <name evidence="32" type="ORF">C3L24_05070</name>
</gene>
<dbReference type="Pfam" id="PF00912">
    <property type="entry name" value="Transgly"/>
    <property type="match status" value="1"/>
</dbReference>
<comment type="similarity">
    <text evidence="4">In the C-terminal section; belongs to the transpeptidase family.</text>
</comment>
<name>A0A6N4E0D1_9GAMM</name>
<evidence type="ECO:0000256" key="14">
    <source>
        <dbReference type="ARBA" id="ARBA00022692"/>
    </source>
</evidence>
<keyword evidence="16" id="KW-0133">Cell shape</keyword>
<evidence type="ECO:0000259" key="30">
    <source>
        <dbReference type="Pfam" id="PF00912"/>
    </source>
</evidence>
<evidence type="ECO:0000256" key="6">
    <source>
        <dbReference type="ARBA" id="ARBA00012448"/>
    </source>
</evidence>
<evidence type="ECO:0000256" key="5">
    <source>
        <dbReference type="ARBA" id="ARBA00007739"/>
    </source>
</evidence>
<keyword evidence="15" id="KW-0378">Hydrolase</keyword>
<evidence type="ECO:0000256" key="22">
    <source>
        <dbReference type="ARBA" id="ARBA00023268"/>
    </source>
</evidence>
<evidence type="ECO:0000256" key="15">
    <source>
        <dbReference type="ARBA" id="ARBA00022801"/>
    </source>
</evidence>
<protein>
    <recommendedName>
        <fullName evidence="7">Penicillin-binding protein 1A</fullName>
        <ecNumber evidence="25">2.4.99.28</ecNumber>
        <ecNumber evidence="6">3.4.16.4</ecNumber>
    </recommendedName>
</protein>
<evidence type="ECO:0000256" key="13">
    <source>
        <dbReference type="ARBA" id="ARBA00022679"/>
    </source>
</evidence>
<sequence length="834" mass="91618">MKWLAKFFKFVLWSAFTGLFAGVIGAAVIYYQLQPNLPSTENLKHVKFQVPLRVYSAEGLLMAEFGEKRRIPLAYPEIPERMVQAFLAAEDDRFFEHPGVDYQGLIRAAVNLLMTGEKGQGGSTITMQVARNFYLSSEKTYIRKLNEILLALQIERDLPKQEILALYLNKIYLGNRAYGIGAAAQIYYGKSVEQLTLPQIAMIAGLPKAPSKFNPIINPERALQRRDYVLGRMRDLDMIPEEEYRTALAEGVSASLHQTQTEMDAPYVAEMVRSHMYERYGADAYTEGFSVHTTVQSRLQDAAQEGVRKALQEYDLRHGYRGPEQHFELPEPPADADLDGLLADHHRVGDLTPALVTAVAEQQAELFLSGGERLTLTWEGLEWARPYINENRRGEKPKTAAEILRPGDLIRILPVEASDDTPAHWRLAQIPEAAGALVSVDPDDGAIRALVGGYDFFHSKFNRVIQARRQPGSGFKAIIYSAALEAGYSAASLINDAPVVFNDTSLEGAWRPENYSGKFFGPTRLRHALTKSRNLVSIRLLRAMGVEFALEHAKNFGFDPAQLPHNLSLALGSGGVTPLEMAGAYAVLANGGYRVTPYLITRITDSADREVFLADPARVCEECPEIEEPSPPPGSATADQPSGTTAPEQAPGPAQEPTAPTPKRAARGISPENHYLMNSMMRDVITHGTGRKAMVLGRKDLAGKTGTTNEQRDAWFNGFQRRLVAIAWVGFDSSKPLGRGEVGGRAALPAWIHFMGQALDGVPEHHLGMPEGMITVRIDPATGKRAPISQKDAIFEVFRADNAPQESVTTGGGDPYRADSGTDSATPPPAAELF</sequence>
<dbReference type="InterPro" id="IPR001460">
    <property type="entry name" value="PCN-bd_Tpept"/>
</dbReference>
<dbReference type="InterPro" id="IPR050396">
    <property type="entry name" value="Glycosyltr_51/Transpeptidase"/>
</dbReference>
<keyword evidence="8" id="KW-1003">Cell membrane</keyword>
<evidence type="ECO:0000256" key="3">
    <source>
        <dbReference type="ARBA" id="ARBA00004752"/>
    </source>
</evidence>
<keyword evidence="20" id="KW-0472">Membrane</keyword>
<dbReference type="GO" id="GO:0005886">
    <property type="term" value="C:plasma membrane"/>
    <property type="evidence" value="ECO:0007669"/>
    <property type="project" value="UniProtKB-SubCell"/>
</dbReference>
<dbReference type="Pfam" id="PF17092">
    <property type="entry name" value="PCB_OB"/>
    <property type="match status" value="1"/>
</dbReference>
<dbReference type="PANTHER" id="PTHR32282">
    <property type="entry name" value="BINDING PROTEIN TRANSPEPTIDASE, PUTATIVE-RELATED"/>
    <property type="match status" value="1"/>
</dbReference>
<dbReference type="Gene3D" id="3.40.710.10">
    <property type="entry name" value="DD-peptidase/beta-lactamase superfamily"/>
    <property type="match status" value="2"/>
</dbReference>
<dbReference type="GO" id="GO:0071555">
    <property type="term" value="P:cell wall organization"/>
    <property type="evidence" value="ECO:0007669"/>
    <property type="project" value="UniProtKB-KW"/>
</dbReference>
<evidence type="ECO:0000256" key="27">
    <source>
        <dbReference type="ARBA" id="ARBA00060592"/>
    </source>
</evidence>
<evidence type="ECO:0000256" key="24">
    <source>
        <dbReference type="ARBA" id="ARBA00034000"/>
    </source>
</evidence>
<keyword evidence="19" id="KW-1133">Transmembrane helix</keyword>
<evidence type="ECO:0000256" key="17">
    <source>
        <dbReference type="ARBA" id="ARBA00022968"/>
    </source>
</evidence>
<keyword evidence="21" id="KW-0046">Antibiotic resistance</keyword>
<dbReference type="GO" id="GO:0009252">
    <property type="term" value="P:peptidoglycan biosynthetic process"/>
    <property type="evidence" value="ECO:0007669"/>
    <property type="project" value="UniProtKB-UniPathway"/>
</dbReference>
<dbReference type="UniPathway" id="UPA00219"/>
<evidence type="ECO:0000256" key="23">
    <source>
        <dbReference type="ARBA" id="ARBA00023316"/>
    </source>
</evidence>
<proteinExistence type="inferred from homology"/>
<dbReference type="GO" id="GO:0008658">
    <property type="term" value="F:penicillin binding"/>
    <property type="evidence" value="ECO:0007669"/>
    <property type="project" value="InterPro"/>
</dbReference>
<evidence type="ECO:0000256" key="26">
    <source>
        <dbReference type="ARBA" id="ARBA00049902"/>
    </source>
</evidence>
<evidence type="ECO:0000259" key="31">
    <source>
        <dbReference type="Pfam" id="PF17092"/>
    </source>
</evidence>
<feature type="domain" description="Penicillin-binding protein transpeptidase" evidence="29">
    <location>
        <begin position="435"/>
        <end position="710"/>
    </location>
</feature>
<dbReference type="Proteomes" id="UP000250928">
    <property type="component" value="Unassembled WGS sequence"/>
</dbReference>
<dbReference type="GO" id="GO:0030288">
    <property type="term" value="C:outer membrane-bounded periplasmic space"/>
    <property type="evidence" value="ECO:0007669"/>
    <property type="project" value="TreeGrafter"/>
</dbReference>
<evidence type="ECO:0000256" key="16">
    <source>
        <dbReference type="ARBA" id="ARBA00022960"/>
    </source>
</evidence>
<dbReference type="InterPro" id="IPR001264">
    <property type="entry name" value="Glyco_trans_51"/>
</dbReference>
<feature type="compositionally biased region" description="Low complexity" evidence="28">
    <location>
        <begin position="643"/>
        <end position="662"/>
    </location>
</feature>
<evidence type="ECO:0000256" key="11">
    <source>
        <dbReference type="ARBA" id="ARBA00022670"/>
    </source>
</evidence>
<keyword evidence="17" id="KW-0735">Signal-anchor</keyword>
<feature type="domain" description="Glycosyl transferase family 51" evidence="30">
    <location>
        <begin position="61"/>
        <end position="233"/>
    </location>
</feature>
<dbReference type="GO" id="GO:0046677">
    <property type="term" value="P:response to antibiotic"/>
    <property type="evidence" value="ECO:0007669"/>
    <property type="project" value="UniProtKB-KW"/>
</dbReference>
<dbReference type="AlphaFoldDB" id="A0A6N4E0D1"/>
<evidence type="ECO:0000259" key="29">
    <source>
        <dbReference type="Pfam" id="PF00905"/>
    </source>
</evidence>
<keyword evidence="13" id="KW-0808">Transferase</keyword>
<keyword evidence="22" id="KW-0511">Multifunctional enzyme</keyword>
<comment type="function">
    <text evidence="1">Cell wall formation. Synthesis of cross-linked peptidoglycan from the lipid intermediates. The enzyme has a penicillin-insensitive transglycosylase N-terminal domain (formation of linear glycan strands) and a penicillin-sensitive transpeptidase C-terminal domain (cross-linking of the peptide subunits).</text>
</comment>
<keyword evidence="14" id="KW-0812">Transmembrane</keyword>
<evidence type="ECO:0000256" key="19">
    <source>
        <dbReference type="ARBA" id="ARBA00022989"/>
    </source>
</evidence>
<evidence type="ECO:0000256" key="20">
    <source>
        <dbReference type="ARBA" id="ARBA00023136"/>
    </source>
</evidence>
<comment type="catalytic activity">
    <reaction evidence="26">
        <text>[GlcNAc-(1-&gt;4)-Mur2Ac(oyl-L-Ala-gamma-D-Glu-L-Lys-D-Ala-D-Ala)](n)-di-trans,octa-cis-undecaprenyl diphosphate + beta-D-GlcNAc-(1-&gt;4)-Mur2Ac(oyl-L-Ala-gamma-D-Glu-L-Lys-D-Ala-D-Ala)-di-trans,octa-cis-undecaprenyl diphosphate = [GlcNAc-(1-&gt;4)-Mur2Ac(oyl-L-Ala-gamma-D-Glu-L-Lys-D-Ala-D-Ala)](n+1)-di-trans,octa-cis-undecaprenyl diphosphate + di-trans,octa-cis-undecaprenyl diphosphate + H(+)</text>
        <dbReference type="Rhea" id="RHEA:23708"/>
        <dbReference type="Rhea" id="RHEA-COMP:9602"/>
        <dbReference type="Rhea" id="RHEA-COMP:9603"/>
        <dbReference type="ChEBI" id="CHEBI:15378"/>
        <dbReference type="ChEBI" id="CHEBI:58405"/>
        <dbReference type="ChEBI" id="CHEBI:60033"/>
        <dbReference type="ChEBI" id="CHEBI:78435"/>
        <dbReference type="EC" id="2.4.99.28"/>
    </reaction>
</comment>
<dbReference type="GO" id="GO:0009002">
    <property type="term" value="F:serine-type D-Ala-D-Ala carboxypeptidase activity"/>
    <property type="evidence" value="ECO:0007669"/>
    <property type="project" value="UniProtKB-EC"/>
</dbReference>
<evidence type="ECO:0000256" key="10">
    <source>
        <dbReference type="ARBA" id="ARBA00022645"/>
    </source>
</evidence>
<evidence type="ECO:0000256" key="21">
    <source>
        <dbReference type="ARBA" id="ARBA00023251"/>
    </source>
</evidence>
<evidence type="ECO:0000256" key="12">
    <source>
        <dbReference type="ARBA" id="ARBA00022676"/>
    </source>
</evidence>
<evidence type="ECO:0000256" key="7">
    <source>
        <dbReference type="ARBA" id="ARBA00018638"/>
    </source>
</evidence>
<dbReference type="InterPro" id="IPR023346">
    <property type="entry name" value="Lysozyme-like_dom_sf"/>
</dbReference>
<feature type="domain" description="Penicillin-binding protein OB-like" evidence="31">
    <location>
        <begin position="320"/>
        <end position="433"/>
    </location>
</feature>
<comment type="caution">
    <text evidence="32">The sequence shown here is derived from an EMBL/GenBank/DDBJ whole genome shotgun (WGS) entry which is preliminary data.</text>
</comment>
<feature type="region of interest" description="Disordered" evidence="28">
    <location>
        <begin position="623"/>
        <end position="668"/>
    </location>
</feature>
<dbReference type="GO" id="GO:0008955">
    <property type="term" value="F:peptidoglycan glycosyltransferase activity"/>
    <property type="evidence" value="ECO:0007669"/>
    <property type="project" value="UniProtKB-EC"/>
</dbReference>
<evidence type="ECO:0000256" key="25">
    <source>
        <dbReference type="ARBA" id="ARBA00044770"/>
    </source>
</evidence>
<organism evidence="32 33">
    <name type="scientific">Candidatus Sedimenticola endophacoides</name>
    <dbReference type="NCBI Taxonomy" id="2548426"/>
    <lineage>
        <taxon>Bacteria</taxon>
        <taxon>Pseudomonadati</taxon>
        <taxon>Pseudomonadota</taxon>
        <taxon>Gammaproteobacteria</taxon>
        <taxon>Chromatiales</taxon>
        <taxon>Sedimenticolaceae</taxon>
        <taxon>Sedimenticola</taxon>
    </lineage>
</organism>
<keyword evidence="23" id="KW-0961">Cell wall biogenesis/degradation</keyword>
<dbReference type="NCBIfam" id="TIGR02074">
    <property type="entry name" value="PBP_1a_fam"/>
    <property type="match status" value="1"/>
</dbReference>
<dbReference type="GO" id="GO:0006508">
    <property type="term" value="P:proteolysis"/>
    <property type="evidence" value="ECO:0007669"/>
    <property type="project" value="UniProtKB-KW"/>
</dbReference>
<keyword evidence="12" id="KW-0328">Glycosyltransferase</keyword>
<dbReference type="Gene3D" id="1.10.3810.10">
    <property type="entry name" value="Biosynthetic peptidoglycan transglycosylase-like"/>
    <property type="match status" value="1"/>
</dbReference>
<comment type="similarity">
    <text evidence="5">In the N-terminal section; belongs to the glycosyltransferase 51 family.</text>
</comment>
<reference evidence="32 33" key="1">
    <citation type="submission" date="2018-01" db="EMBL/GenBank/DDBJ databases">
        <title>Novel co-symbiosis in the lucinid bivalve Phacoides pectinatus.</title>
        <authorList>
            <person name="Lim S.J."/>
            <person name="Davis B.G."/>
            <person name="Gill D.E."/>
            <person name="Engel A.S."/>
            <person name="Anderson L.C."/>
            <person name="Campbell B.J."/>
        </authorList>
    </citation>
    <scope>NUCLEOTIDE SEQUENCE [LARGE SCALE GENOMIC DNA]</scope>
    <source>
        <strain evidence="32">N3_P5</strain>
    </source>
</reference>
<comment type="catalytic activity">
    <reaction evidence="24">
        <text>Preferential cleavage: (Ac)2-L-Lys-D-Ala-|-D-Ala. Also transpeptidation of peptidyl-alanyl moieties that are N-acyl substituents of D-alanine.</text>
        <dbReference type="EC" id="3.4.16.4"/>
    </reaction>
</comment>
<accession>A0A6N4E0D1</accession>
<dbReference type="Pfam" id="PF00905">
    <property type="entry name" value="Transpeptidase"/>
    <property type="match status" value="1"/>
</dbReference>